<evidence type="ECO:0000256" key="6">
    <source>
        <dbReference type="ARBA" id="ARBA00022723"/>
    </source>
</evidence>
<sequence>MFGAPAKMYEATRSSTPRIVEMQVIPVAGHDSMLLNLCGAHAPYFTRNLVLLKDNAGHVGCGEVPGGEGIRQALERCRDRVIGQSVGRYNRILNSLRQAIAGPAKGPQTTRHQVTSESEARVLKQPHEINLRLDNVITAVEAALLDLLGQHLDVPVAELLGSGQQRDHVPMLAYLFYIGDRQRTDLPYLAGNGAADDWYHLRHQAALTPQAIARLAEAAHARYGFADFKLKGGVMRGAEEMEAIRAIKARFPDARVTLDPNGAWSLDEAIALCKGQGHVLAYAEDPCGPENGYSGREVMAEFKRATGIPTATNMVATDWRQMGHSLRLEAVDIPLADPHFWTMQGAVRLGQACEEFGLTWGSHSNNHFDISLAMFTHAAAAVPGRITAIDTHWIWQEGEERLTHEPLRIVGGQVQVADRPGLGIEPDMQRIMAAHELYKKVASGARDDAMAMQYLVPGWQYHPKRPSLGRD</sequence>
<dbReference type="InterPro" id="IPR013342">
    <property type="entry name" value="Mandelate_racemase_C"/>
</dbReference>
<feature type="active site" description="Proton acceptor" evidence="9">
    <location>
        <position position="231"/>
    </location>
</feature>
<evidence type="ECO:0000259" key="11">
    <source>
        <dbReference type="SMART" id="SM00922"/>
    </source>
</evidence>
<dbReference type="Gene3D" id="3.30.390.10">
    <property type="entry name" value="Enolase-like, N-terminal domain"/>
    <property type="match status" value="1"/>
</dbReference>
<organism evidence="12 13">
    <name type="scientific">Ectopseudomonas guguanensis</name>
    <dbReference type="NCBI Taxonomy" id="1198456"/>
    <lineage>
        <taxon>Bacteria</taxon>
        <taxon>Pseudomonadati</taxon>
        <taxon>Pseudomonadota</taxon>
        <taxon>Gammaproteobacteria</taxon>
        <taxon>Pseudomonadales</taxon>
        <taxon>Pseudomonadaceae</taxon>
        <taxon>Ectopseudomonas</taxon>
    </lineage>
</organism>
<evidence type="ECO:0000313" key="13">
    <source>
        <dbReference type="Proteomes" id="UP000199460"/>
    </source>
</evidence>
<accession>A0A1H0XG72</accession>
<feature type="binding site" evidence="10">
    <location>
        <position position="290"/>
    </location>
    <ligand>
        <name>Mg(2+)</name>
        <dbReference type="ChEBI" id="CHEBI:18420"/>
    </ligand>
</feature>
<dbReference type="SFLD" id="SFLDG00055">
    <property type="entry name" value="glucarate_dehydratase"/>
    <property type="match status" value="1"/>
</dbReference>
<dbReference type="SUPFAM" id="SSF54826">
    <property type="entry name" value="Enolase N-terminal domain-like"/>
    <property type="match status" value="1"/>
</dbReference>
<evidence type="ECO:0000256" key="2">
    <source>
        <dbReference type="ARBA" id="ARBA00001946"/>
    </source>
</evidence>
<protein>
    <recommendedName>
        <fullName evidence="5">glucarate dehydratase</fullName>
        <ecNumber evidence="5">4.2.1.40</ecNumber>
    </recommendedName>
</protein>
<comment type="pathway">
    <text evidence="3">Carbohydrate acid metabolism; D-glucarate degradation; 2,5-dioxopentanoate from D-glucarate: step 1/2.</text>
</comment>
<dbReference type="SMART" id="SM00922">
    <property type="entry name" value="MR_MLE"/>
    <property type="match status" value="1"/>
</dbReference>
<dbReference type="GO" id="GO:0008872">
    <property type="term" value="F:glucarate dehydratase activity"/>
    <property type="evidence" value="ECO:0007669"/>
    <property type="project" value="UniProtKB-EC"/>
</dbReference>
<dbReference type="EMBL" id="FNJJ01000015">
    <property type="protein sequence ID" value="SDQ01923.1"/>
    <property type="molecule type" value="Genomic_DNA"/>
</dbReference>
<evidence type="ECO:0000256" key="3">
    <source>
        <dbReference type="ARBA" id="ARBA00005183"/>
    </source>
</evidence>
<gene>
    <name evidence="12" type="ORF">SAMN05216213_115114</name>
</gene>
<dbReference type="InterPro" id="IPR034593">
    <property type="entry name" value="DgoD-like"/>
</dbReference>
<dbReference type="InterPro" id="IPR029017">
    <property type="entry name" value="Enolase-like_N"/>
</dbReference>
<keyword evidence="7 10" id="KW-0460">Magnesium</keyword>
<evidence type="ECO:0000256" key="8">
    <source>
        <dbReference type="ARBA" id="ARBA00023239"/>
    </source>
</evidence>
<reference evidence="13" key="1">
    <citation type="submission" date="2016-10" db="EMBL/GenBank/DDBJ databases">
        <authorList>
            <person name="Varghese N."/>
            <person name="Submissions S."/>
        </authorList>
    </citation>
    <scope>NUCLEOTIDE SEQUENCE [LARGE SCALE GENOMIC DNA]</scope>
    <source>
        <strain evidence="13">JCM 18416</strain>
    </source>
</reference>
<dbReference type="InterPro" id="IPR034598">
    <property type="entry name" value="GlucD-like"/>
</dbReference>
<evidence type="ECO:0000256" key="7">
    <source>
        <dbReference type="ARBA" id="ARBA00022842"/>
    </source>
</evidence>
<dbReference type="Gene3D" id="3.20.20.120">
    <property type="entry name" value="Enolase-like C-terminal domain"/>
    <property type="match status" value="1"/>
</dbReference>
<feature type="binding site" evidence="10">
    <location>
        <position position="259"/>
    </location>
    <ligand>
        <name>Mg(2+)</name>
        <dbReference type="ChEBI" id="CHEBI:18420"/>
    </ligand>
</feature>
<keyword evidence="6 10" id="KW-0479">Metal-binding</keyword>
<dbReference type="PANTHER" id="PTHR48080:SF4">
    <property type="entry name" value="GLUCARATE DEHYDRATASE"/>
    <property type="match status" value="1"/>
</dbReference>
<evidence type="ECO:0000313" key="12">
    <source>
        <dbReference type="EMBL" id="SDQ01923.1"/>
    </source>
</evidence>
<evidence type="ECO:0000256" key="10">
    <source>
        <dbReference type="PIRSR" id="PIRSR634598-3"/>
    </source>
</evidence>
<evidence type="ECO:0000256" key="5">
    <source>
        <dbReference type="ARBA" id="ARBA00011973"/>
    </source>
</evidence>
<dbReference type="AlphaFoldDB" id="A0A1H0XG72"/>
<comment type="cofactor">
    <cofactor evidence="2 10">
        <name>Mg(2+)</name>
        <dbReference type="ChEBI" id="CHEBI:18420"/>
    </cofactor>
</comment>
<dbReference type="EC" id="4.2.1.40" evidence="5"/>
<proteinExistence type="inferred from homology"/>
<evidence type="ECO:0000256" key="1">
    <source>
        <dbReference type="ARBA" id="ARBA00001426"/>
    </source>
</evidence>
<dbReference type="SFLD" id="SFLDS00001">
    <property type="entry name" value="Enolase"/>
    <property type="match status" value="1"/>
</dbReference>
<dbReference type="Proteomes" id="UP000199460">
    <property type="component" value="Unassembled WGS sequence"/>
</dbReference>
<dbReference type="Pfam" id="PF13378">
    <property type="entry name" value="MR_MLE_C"/>
    <property type="match status" value="1"/>
</dbReference>
<dbReference type="InterPro" id="IPR029065">
    <property type="entry name" value="Enolase_C-like"/>
</dbReference>
<dbReference type="GO" id="GO:0046872">
    <property type="term" value="F:metal ion binding"/>
    <property type="evidence" value="ECO:0007669"/>
    <property type="project" value="UniProtKB-KW"/>
</dbReference>
<feature type="active site" description="Proton acceptor" evidence="9">
    <location>
        <position position="363"/>
    </location>
</feature>
<comment type="catalytic activity">
    <reaction evidence="1">
        <text>D-glucarate = 5-dehydro-4-deoxy-D-glucarate + H2O</text>
        <dbReference type="Rhea" id="RHEA:14573"/>
        <dbReference type="ChEBI" id="CHEBI:15377"/>
        <dbReference type="ChEBI" id="CHEBI:30612"/>
        <dbReference type="ChEBI" id="CHEBI:42819"/>
        <dbReference type="EC" id="4.2.1.40"/>
    </reaction>
</comment>
<dbReference type="SUPFAM" id="SSF51604">
    <property type="entry name" value="Enolase C-terminal domain-like"/>
    <property type="match status" value="1"/>
</dbReference>
<evidence type="ECO:0000256" key="9">
    <source>
        <dbReference type="PIRSR" id="PIRSR634598-1"/>
    </source>
</evidence>
<keyword evidence="8" id="KW-0456">Lyase</keyword>
<feature type="domain" description="Mandelate racemase/muconate lactonizing enzyme C-terminal" evidence="11">
    <location>
        <begin position="209"/>
        <end position="309"/>
    </location>
</feature>
<comment type="similarity">
    <text evidence="4">Belongs to the mandelate racemase/muconate lactonizing enzyme family. GlucD subfamily.</text>
</comment>
<evidence type="ECO:0000256" key="4">
    <source>
        <dbReference type="ARBA" id="ARBA00009938"/>
    </source>
</evidence>
<feature type="binding site" evidence="10">
    <location>
        <position position="313"/>
    </location>
    <ligand>
        <name>Mg(2+)</name>
        <dbReference type="ChEBI" id="CHEBI:18420"/>
    </ligand>
</feature>
<dbReference type="CDD" id="cd03323">
    <property type="entry name" value="D-glucarate_dehydratase"/>
    <property type="match status" value="1"/>
</dbReference>
<dbReference type="SFLD" id="SFLDF00005">
    <property type="entry name" value="glucarate_dehydratase"/>
    <property type="match status" value="1"/>
</dbReference>
<name>A0A1H0XG72_9GAMM</name>
<dbReference type="InterPro" id="IPR036849">
    <property type="entry name" value="Enolase-like_C_sf"/>
</dbReference>
<dbReference type="PANTHER" id="PTHR48080">
    <property type="entry name" value="D-GALACTONATE DEHYDRATASE-RELATED"/>
    <property type="match status" value="1"/>
</dbReference>
<keyword evidence="13" id="KW-1185">Reference proteome</keyword>